<evidence type="ECO:0000313" key="2">
    <source>
        <dbReference type="Proteomes" id="UP000586694"/>
    </source>
</evidence>
<evidence type="ECO:0000313" key="1">
    <source>
        <dbReference type="EMBL" id="NWK00023.1"/>
    </source>
</evidence>
<name>A0A7K4NFJ9_9ARCH</name>
<protein>
    <submittedName>
        <fullName evidence="1">Uncharacterized protein</fullName>
    </submittedName>
</protein>
<gene>
    <name evidence="1" type="ORF">HX802_05165</name>
</gene>
<dbReference type="Proteomes" id="UP000586694">
    <property type="component" value="Unassembled WGS sequence"/>
</dbReference>
<sequence>HREVRLFKIRLKDKGIDFLRDNKKKMLSMFENMEMAVTKKLRSDLTSNLL</sequence>
<comment type="caution">
    <text evidence="1">The sequence shown here is derived from an EMBL/GenBank/DDBJ whole genome shotgun (WGS) entry which is preliminary data.</text>
</comment>
<organism evidence="1 2">
    <name type="scientific">Marine Group I thaumarchaeote</name>
    <dbReference type="NCBI Taxonomy" id="2511932"/>
    <lineage>
        <taxon>Archaea</taxon>
        <taxon>Nitrososphaerota</taxon>
        <taxon>Marine Group I</taxon>
    </lineage>
</organism>
<dbReference type="AlphaFoldDB" id="A0A7K4NFJ9"/>
<accession>A0A7K4NFJ9</accession>
<proteinExistence type="predicted"/>
<dbReference type="EMBL" id="JACASU010000076">
    <property type="protein sequence ID" value="NWK00023.1"/>
    <property type="molecule type" value="Genomic_DNA"/>
</dbReference>
<feature type="non-terminal residue" evidence="1">
    <location>
        <position position="1"/>
    </location>
</feature>
<reference evidence="1 2" key="1">
    <citation type="journal article" date="2019" name="Environ. Microbiol.">
        <title>Genomics insights into ecotype formation of ammonia-oxidizing archaea in the deep ocean.</title>
        <authorList>
            <person name="Wang Y."/>
            <person name="Huang J.M."/>
            <person name="Cui G.J."/>
            <person name="Nunoura T."/>
            <person name="Takaki Y."/>
            <person name="Li W.L."/>
            <person name="Li J."/>
            <person name="Gao Z.M."/>
            <person name="Takai K."/>
            <person name="Zhang A.Q."/>
            <person name="Stepanauskas R."/>
        </authorList>
    </citation>
    <scope>NUCLEOTIDE SEQUENCE [LARGE SCALE GENOMIC DNA]</scope>
    <source>
        <strain evidence="1 2">L19b</strain>
    </source>
</reference>